<dbReference type="EMBL" id="CAFBRX010000065">
    <property type="protein sequence ID" value="CAB5122321.1"/>
    <property type="molecule type" value="Genomic_DNA"/>
</dbReference>
<feature type="transmembrane region" description="Helical" evidence="6">
    <location>
        <begin position="143"/>
        <end position="165"/>
    </location>
</feature>
<evidence type="ECO:0000259" key="7">
    <source>
        <dbReference type="Pfam" id="PF00482"/>
    </source>
</evidence>
<accession>A0A6J7VYR4</accession>
<sequence length="175" mass="19562">MFIAALVGLFLFWRRTKARLRQRRETEMMDAWPQCVDLLMAALRAGYSPVQGIHFLCLHAPQVMRPAFLAVTEKMALGQRFTDALRELPQRIGSAARPLCEVLSAGDRLGIPMESLIFQLGNDARLSRRRAAEISARQLPIRLSLPLVICTLPSFIVLIIVPTIAGTVSQLRLSI</sequence>
<keyword evidence="5 6" id="KW-0472">Membrane</keyword>
<evidence type="ECO:0000256" key="4">
    <source>
        <dbReference type="ARBA" id="ARBA00022989"/>
    </source>
</evidence>
<dbReference type="InterPro" id="IPR018076">
    <property type="entry name" value="T2SS_GspF_dom"/>
</dbReference>
<reference evidence="8" key="1">
    <citation type="submission" date="2020-05" db="EMBL/GenBank/DDBJ databases">
        <authorList>
            <person name="Chiriac C."/>
            <person name="Salcher M."/>
            <person name="Ghai R."/>
            <person name="Kavagutti S V."/>
        </authorList>
    </citation>
    <scope>NUCLEOTIDE SEQUENCE</scope>
</reference>
<evidence type="ECO:0000256" key="2">
    <source>
        <dbReference type="ARBA" id="ARBA00022475"/>
    </source>
</evidence>
<keyword evidence="2" id="KW-1003">Cell membrane</keyword>
<evidence type="ECO:0000256" key="3">
    <source>
        <dbReference type="ARBA" id="ARBA00022692"/>
    </source>
</evidence>
<dbReference type="PANTHER" id="PTHR35007:SF2">
    <property type="entry name" value="PILUS ASSEMBLE PROTEIN"/>
    <property type="match status" value="1"/>
</dbReference>
<evidence type="ECO:0000256" key="5">
    <source>
        <dbReference type="ARBA" id="ARBA00023136"/>
    </source>
</evidence>
<dbReference type="AlphaFoldDB" id="A0A6J7VYR4"/>
<name>A0A6J7VYR4_9ZZZZ</name>
<comment type="subcellular location">
    <subcellularLocation>
        <location evidence="1">Cell membrane</location>
        <topology evidence="1">Multi-pass membrane protein</topology>
    </subcellularLocation>
</comment>
<proteinExistence type="predicted"/>
<protein>
    <submittedName>
        <fullName evidence="8">Unannotated protein</fullName>
    </submittedName>
</protein>
<keyword evidence="3 6" id="KW-0812">Transmembrane</keyword>
<evidence type="ECO:0000256" key="1">
    <source>
        <dbReference type="ARBA" id="ARBA00004651"/>
    </source>
</evidence>
<gene>
    <name evidence="8" type="ORF">UFOPK4422_00766</name>
</gene>
<keyword evidence="4 6" id="KW-1133">Transmembrane helix</keyword>
<feature type="domain" description="Type II secretion system protein GspF" evidence="7">
    <location>
        <begin position="37"/>
        <end position="160"/>
    </location>
</feature>
<evidence type="ECO:0000313" key="8">
    <source>
        <dbReference type="EMBL" id="CAB5122321.1"/>
    </source>
</evidence>
<dbReference type="GO" id="GO:0005886">
    <property type="term" value="C:plasma membrane"/>
    <property type="evidence" value="ECO:0007669"/>
    <property type="project" value="UniProtKB-SubCell"/>
</dbReference>
<dbReference type="PANTHER" id="PTHR35007">
    <property type="entry name" value="INTEGRAL MEMBRANE PROTEIN-RELATED"/>
    <property type="match status" value="1"/>
</dbReference>
<evidence type="ECO:0000256" key="6">
    <source>
        <dbReference type="SAM" id="Phobius"/>
    </source>
</evidence>
<dbReference type="Pfam" id="PF00482">
    <property type="entry name" value="T2SSF"/>
    <property type="match status" value="1"/>
</dbReference>
<organism evidence="8">
    <name type="scientific">freshwater metagenome</name>
    <dbReference type="NCBI Taxonomy" id="449393"/>
    <lineage>
        <taxon>unclassified sequences</taxon>
        <taxon>metagenomes</taxon>
        <taxon>ecological metagenomes</taxon>
    </lineage>
</organism>